<feature type="region of interest" description="Disordered" evidence="4">
    <location>
        <begin position="1"/>
        <end position="33"/>
    </location>
</feature>
<dbReference type="EMBL" id="DSGT01000007">
    <property type="protein sequence ID" value="HEW53031.1"/>
    <property type="molecule type" value="Genomic_DNA"/>
</dbReference>
<comment type="caution">
    <text evidence="5">The sequence shown here is derived from an EMBL/GenBank/DDBJ whole genome shotgun (WGS) entry which is preliminary data.</text>
</comment>
<dbReference type="GO" id="GO:1990904">
    <property type="term" value="C:ribonucleoprotein complex"/>
    <property type="evidence" value="ECO:0007669"/>
    <property type="project" value="UniProtKB-KW"/>
</dbReference>
<dbReference type="GO" id="GO:0005840">
    <property type="term" value="C:ribosome"/>
    <property type="evidence" value="ECO:0007669"/>
    <property type="project" value="UniProtKB-KW"/>
</dbReference>
<comment type="similarity">
    <text evidence="1">Belongs to the eukaryotic ribosomal protein eS25 family.</text>
</comment>
<name>A0A7C2VGK0_9CREN</name>
<evidence type="ECO:0000256" key="4">
    <source>
        <dbReference type="SAM" id="MobiDB-lite"/>
    </source>
</evidence>
<accession>A0A7C2VGK0</accession>
<evidence type="ECO:0000256" key="1">
    <source>
        <dbReference type="ARBA" id="ARBA00009106"/>
    </source>
</evidence>
<evidence type="ECO:0008006" key="6">
    <source>
        <dbReference type="Google" id="ProtNLM"/>
    </source>
</evidence>
<dbReference type="InterPro" id="IPR036388">
    <property type="entry name" value="WH-like_DNA-bd_sf"/>
</dbReference>
<dbReference type="Pfam" id="PF03297">
    <property type="entry name" value="Ribosomal_S25"/>
    <property type="match status" value="1"/>
</dbReference>
<sequence>MGTKGGKPISSLEKRRAKTEKREEKKVSKEEKRELRLSTIDPSLVKRVAEDIKNMPFVTTYAIAQKHGIKHSAAKKILRELASQKLIDIVLSTRRVIVAVPAKSSASNK</sequence>
<evidence type="ECO:0000256" key="3">
    <source>
        <dbReference type="ARBA" id="ARBA00023274"/>
    </source>
</evidence>
<protein>
    <recommendedName>
        <fullName evidence="6">30S ribosomal protein S25e</fullName>
    </recommendedName>
</protein>
<reference evidence="5" key="1">
    <citation type="journal article" date="2020" name="mSystems">
        <title>Genome- and Community-Level Interaction Insights into Carbon Utilization and Element Cycling Functions of Hydrothermarchaeota in Hydrothermal Sediment.</title>
        <authorList>
            <person name="Zhou Z."/>
            <person name="Liu Y."/>
            <person name="Xu W."/>
            <person name="Pan J."/>
            <person name="Luo Z.H."/>
            <person name="Li M."/>
        </authorList>
    </citation>
    <scope>NUCLEOTIDE SEQUENCE [LARGE SCALE GENOMIC DNA]</scope>
    <source>
        <strain evidence="5">SpSt-16</strain>
    </source>
</reference>
<keyword evidence="2" id="KW-0689">Ribosomal protein</keyword>
<gene>
    <name evidence="5" type="ORF">ENO77_02510</name>
</gene>
<dbReference type="InterPro" id="IPR004977">
    <property type="entry name" value="Ribosomal_eS25"/>
</dbReference>
<evidence type="ECO:0000256" key="2">
    <source>
        <dbReference type="ARBA" id="ARBA00022980"/>
    </source>
</evidence>
<feature type="compositionally biased region" description="Basic and acidic residues" evidence="4">
    <location>
        <begin position="20"/>
        <end position="33"/>
    </location>
</feature>
<evidence type="ECO:0000313" key="5">
    <source>
        <dbReference type="EMBL" id="HEW53031.1"/>
    </source>
</evidence>
<dbReference type="Gene3D" id="1.10.10.10">
    <property type="entry name" value="Winged helix-like DNA-binding domain superfamily/Winged helix DNA-binding domain"/>
    <property type="match status" value="1"/>
</dbReference>
<organism evidence="5">
    <name type="scientific">Ignisphaera aggregans</name>
    <dbReference type="NCBI Taxonomy" id="334771"/>
    <lineage>
        <taxon>Archaea</taxon>
        <taxon>Thermoproteota</taxon>
        <taxon>Thermoprotei</taxon>
        <taxon>Desulfurococcales</taxon>
        <taxon>Desulfurococcaceae</taxon>
        <taxon>Ignisphaera</taxon>
    </lineage>
</organism>
<proteinExistence type="inferred from homology"/>
<keyword evidence="3" id="KW-0687">Ribonucleoprotein</keyword>
<dbReference type="AlphaFoldDB" id="A0A7C2VGK0"/>